<organism evidence="1 2">
    <name type="scientific">Sorangium cellulosum</name>
    <name type="common">Polyangium cellulosum</name>
    <dbReference type="NCBI Taxonomy" id="56"/>
    <lineage>
        <taxon>Bacteria</taxon>
        <taxon>Pseudomonadati</taxon>
        <taxon>Myxococcota</taxon>
        <taxon>Polyangia</taxon>
        <taxon>Polyangiales</taxon>
        <taxon>Polyangiaceae</taxon>
        <taxon>Sorangium</taxon>
    </lineage>
</organism>
<name>A0A150PBS4_SORCE</name>
<sequence>MGWVRSVLERGGWSDIGSRVAAAVGEVDAVDRDAPALLGALRQARAAVASYARKNGIAAPRVGALG</sequence>
<evidence type="ECO:0000313" key="1">
    <source>
        <dbReference type="EMBL" id="KYF53096.1"/>
    </source>
</evidence>
<accession>A0A150PBS4</accession>
<gene>
    <name evidence="1" type="ORF">BE04_27475</name>
</gene>
<reference evidence="1 2" key="1">
    <citation type="submission" date="2014-02" db="EMBL/GenBank/DDBJ databases">
        <title>The small core and large imbalanced accessory genome model reveals a collaborative survival strategy of Sorangium cellulosum strains in nature.</title>
        <authorList>
            <person name="Han K."/>
            <person name="Peng R."/>
            <person name="Blom J."/>
            <person name="Li Y.-Z."/>
        </authorList>
    </citation>
    <scope>NUCLEOTIDE SEQUENCE [LARGE SCALE GENOMIC DNA]</scope>
    <source>
        <strain evidence="1 2">So0157-18</strain>
    </source>
</reference>
<protein>
    <submittedName>
        <fullName evidence="1">Uncharacterized protein</fullName>
    </submittedName>
</protein>
<dbReference type="EMBL" id="JELX01003164">
    <property type="protein sequence ID" value="KYF53096.1"/>
    <property type="molecule type" value="Genomic_DNA"/>
</dbReference>
<proteinExistence type="predicted"/>
<evidence type="ECO:0000313" key="2">
    <source>
        <dbReference type="Proteomes" id="UP000075604"/>
    </source>
</evidence>
<comment type="caution">
    <text evidence="1">The sequence shown here is derived from an EMBL/GenBank/DDBJ whole genome shotgun (WGS) entry which is preliminary data.</text>
</comment>
<dbReference type="AlphaFoldDB" id="A0A150PBS4"/>
<dbReference type="Proteomes" id="UP000075604">
    <property type="component" value="Unassembled WGS sequence"/>
</dbReference>